<dbReference type="Proteomes" id="UP001501251">
    <property type="component" value="Unassembled WGS sequence"/>
</dbReference>
<proteinExistence type="predicted"/>
<keyword evidence="3" id="KW-1185">Reference proteome</keyword>
<name>A0ABP8AU45_9ACTN</name>
<dbReference type="EMBL" id="BAABAQ010000004">
    <property type="protein sequence ID" value="GAA4190569.1"/>
    <property type="molecule type" value="Genomic_DNA"/>
</dbReference>
<evidence type="ECO:0000256" key="1">
    <source>
        <dbReference type="SAM" id="MobiDB-lite"/>
    </source>
</evidence>
<feature type="region of interest" description="Disordered" evidence="1">
    <location>
        <begin position="54"/>
        <end position="76"/>
    </location>
</feature>
<reference evidence="3" key="1">
    <citation type="journal article" date="2019" name="Int. J. Syst. Evol. Microbiol.">
        <title>The Global Catalogue of Microorganisms (GCM) 10K type strain sequencing project: providing services to taxonomists for standard genome sequencing and annotation.</title>
        <authorList>
            <consortium name="The Broad Institute Genomics Platform"/>
            <consortium name="The Broad Institute Genome Sequencing Center for Infectious Disease"/>
            <person name="Wu L."/>
            <person name="Ma J."/>
        </authorList>
    </citation>
    <scope>NUCLEOTIDE SEQUENCE [LARGE SCALE GENOMIC DNA]</scope>
    <source>
        <strain evidence="3">JCM 17388</strain>
    </source>
</reference>
<comment type="caution">
    <text evidence="2">The sequence shown here is derived from an EMBL/GenBank/DDBJ whole genome shotgun (WGS) entry which is preliminary data.</text>
</comment>
<organism evidence="2 3">
    <name type="scientific">Streptosporangium oxazolinicum</name>
    <dbReference type="NCBI Taxonomy" id="909287"/>
    <lineage>
        <taxon>Bacteria</taxon>
        <taxon>Bacillati</taxon>
        <taxon>Actinomycetota</taxon>
        <taxon>Actinomycetes</taxon>
        <taxon>Streptosporangiales</taxon>
        <taxon>Streptosporangiaceae</taxon>
        <taxon>Streptosporangium</taxon>
    </lineage>
</organism>
<sequence>MASATGLAGRTRDLVGDEERARVSVGKAVRRAVADPLLGEEPRLTIQTGRLCSYQPKQQHRPGASATPVSGHAGPG</sequence>
<accession>A0ABP8AU45</accession>
<feature type="compositionally biased region" description="Basic and acidic residues" evidence="1">
    <location>
        <begin position="10"/>
        <end position="22"/>
    </location>
</feature>
<gene>
    <name evidence="2" type="ORF">GCM10022252_29070</name>
</gene>
<protein>
    <submittedName>
        <fullName evidence="2">Uncharacterized protein</fullName>
    </submittedName>
</protein>
<evidence type="ECO:0000313" key="3">
    <source>
        <dbReference type="Proteomes" id="UP001501251"/>
    </source>
</evidence>
<evidence type="ECO:0000313" key="2">
    <source>
        <dbReference type="EMBL" id="GAA4190569.1"/>
    </source>
</evidence>
<feature type="region of interest" description="Disordered" evidence="1">
    <location>
        <begin position="1"/>
        <end position="24"/>
    </location>
</feature>